<feature type="compositionally biased region" description="Polar residues" evidence="3">
    <location>
        <begin position="43"/>
        <end position="59"/>
    </location>
</feature>
<protein>
    <recommendedName>
        <fullName evidence="6">MAP7 domain containing 3</fullName>
    </recommendedName>
</protein>
<feature type="compositionally biased region" description="Basic and acidic residues" evidence="3">
    <location>
        <begin position="69"/>
        <end position="164"/>
    </location>
</feature>
<dbReference type="PANTHER" id="PTHR15073:SF5">
    <property type="entry name" value="MAP7 DOMAIN-CONTAINING PROTEIN 3"/>
    <property type="match status" value="1"/>
</dbReference>
<comment type="similarity">
    <text evidence="1">Belongs to the MAP7 family.</text>
</comment>
<evidence type="ECO:0000256" key="3">
    <source>
        <dbReference type="SAM" id="MobiDB-lite"/>
    </source>
</evidence>
<dbReference type="PANTHER" id="PTHR15073">
    <property type="entry name" value="MICROTUBULE-ASSOCIATED PROTEIN"/>
    <property type="match status" value="1"/>
</dbReference>
<proteinExistence type="inferred from homology"/>
<dbReference type="GeneTree" id="ENSGT00950000182941"/>
<dbReference type="AlphaFoldDB" id="A0A7N5KMD1"/>
<feature type="region of interest" description="Disordered" evidence="3">
    <location>
        <begin position="1"/>
        <end position="24"/>
    </location>
</feature>
<evidence type="ECO:0008006" key="6">
    <source>
        <dbReference type="Google" id="ProtNLM"/>
    </source>
</evidence>
<evidence type="ECO:0000313" key="4">
    <source>
        <dbReference type="Ensembl" id="ENSAMEP00000042408.1"/>
    </source>
</evidence>
<dbReference type="InParanoid" id="A0A7N5KMD1"/>
<reference evidence="4" key="3">
    <citation type="submission" date="2025-09" db="UniProtKB">
        <authorList>
            <consortium name="Ensembl"/>
        </authorList>
    </citation>
    <scope>IDENTIFICATION</scope>
</reference>
<dbReference type="Proteomes" id="UP000008912">
    <property type="component" value="Unassembled WGS sequence"/>
</dbReference>
<dbReference type="GO" id="GO:0000226">
    <property type="term" value="P:microtubule cytoskeleton organization"/>
    <property type="evidence" value="ECO:0007669"/>
    <property type="project" value="TreeGrafter"/>
</dbReference>
<dbReference type="Ensembl" id="ENSAMET00000039252.1">
    <property type="protein sequence ID" value="ENSAMEP00000042408.1"/>
    <property type="gene ID" value="ENSAMEG00000026100.1"/>
</dbReference>
<name>A0A7N5KMD1_AILME</name>
<reference evidence="4" key="2">
    <citation type="submission" date="2025-08" db="UniProtKB">
        <authorList>
            <consortium name="Ensembl"/>
        </authorList>
    </citation>
    <scope>IDENTIFICATION</scope>
</reference>
<keyword evidence="2" id="KW-0175">Coiled coil</keyword>
<evidence type="ECO:0000256" key="1">
    <source>
        <dbReference type="ARBA" id="ARBA00007525"/>
    </source>
</evidence>
<accession>A0A7N5KMD1</accession>
<feature type="region of interest" description="Disordered" evidence="3">
    <location>
        <begin position="36"/>
        <end position="229"/>
    </location>
</feature>
<evidence type="ECO:0000256" key="2">
    <source>
        <dbReference type="ARBA" id="ARBA00023054"/>
    </source>
</evidence>
<organism evidence="4 5">
    <name type="scientific">Ailuropoda melanoleuca</name>
    <name type="common">Giant panda</name>
    <dbReference type="NCBI Taxonomy" id="9646"/>
    <lineage>
        <taxon>Eukaryota</taxon>
        <taxon>Metazoa</taxon>
        <taxon>Chordata</taxon>
        <taxon>Craniata</taxon>
        <taxon>Vertebrata</taxon>
        <taxon>Euteleostomi</taxon>
        <taxon>Mammalia</taxon>
        <taxon>Eutheria</taxon>
        <taxon>Laurasiatheria</taxon>
        <taxon>Carnivora</taxon>
        <taxon>Caniformia</taxon>
        <taxon>Ursidae</taxon>
        <taxon>Ailuropoda</taxon>
    </lineage>
</organism>
<sequence>MAEGSGGGEAPPGVPAQPAPTLKGLREQMVAAAQALAEERRNQSSVSTISLQSPVSTKSKPVIDGSLLKSEERQRLARERREEREKQHAAKETQLLEKEKKAKLQYEKQMEEKQKKLKEQKLKEQQRRAAVEQKRKQKIEEEKERYEAVVHRTLERSQRLETRQKRWSWGGSVADPDGKPANKRSTSAVNLKEPETVLHKRLSSSAALLNSPSRGSKEKQLPPASPPTS</sequence>
<dbReference type="GO" id="GO:0015630">
    <property type="term" value="C:microtubule cytoskeleton"/>
    <property type="evidence" value="ECO:0007669"/>
    <property type="project" value="TreeGrafter"/>
</dbReference>
<evidence type="ECO:0000313" key="5">
    <source>
        <dbReference type="Proteomes" id="UP000008912"/>
    </source>
</evidence>
<feature type="compositionally biased region" description="Gly residues" evidence="3">
    <location>
        <begin position="1"/>
        <end position="10"/>
    </location>
</feature>
<dbReference type="InterPro" id="IPR051483">
    <property type="entry name" value="MAP7_domain-containing"/>
</dbReference>
<reference evidence="4 5" key="1">
    <citation type="journal article" date="2010" name="Nature">
        <title>The sequence and de novo assembly of the giant panda genome.</title>
        <authorList>
            <person name="Li R."/>
            <person name="Fan W."/>
            <person name="Tian G."/>
            <person name="Zhu H."/>
            <person name="He L."/>
            <person name="Cai J."/>
            <person name="Huang Q."/>
            <person name="Cai Q."/>
            <person name="Li B."/>
            <person name="Bai Y."/>
            <person name="Zhang Z."/>
            <person name="Zhang Y."/>
            <person name="Wang W."/>
            <person name="Li J."/>
            <person name="Wei F."/>
            <person name="Li H."/>
            <person name="Jian M."/>
            <person name="Li J."/>
            <person name="Zhang Z."/>
            <person name="Nielsen R."/>
            <person name="Li D."/>
            <person name="Gu W."/>
            <person name="Yang Z."/>
            <person name="Xuan Z."/>
            <person name="Ryder O.A."/>
            <person name="Leung F.C."/>
            <person name="Zhou Y."/>
            <person name="Cao J."/>
            <person name="Sun X."/>
            <person name="Fu Y."/>
            <person name="Fang X."/>
            <person name="Guo X."/>
            <person name="Wang B."/>
            <person name="Hou R."/>
            <person name="Shen F."/>
            <person name="Mu B."/>
            <person name="Ni P."/>
            <person name="Lin R."/>
            <person name="Qian W."/>
            <person name="Wang G."/>
            <person name="Yu C."/>
            <person name="Nie W."/>
            <person name="Wang J."/>
            <person name="Wu Z."/>
            <person name="Liang H."/>
            <person name="Min J."/>
            <person name="Wu Q."/>
            <person name="Cheng S."/>
            <person name="Ruan J."/>
            <person name="Wang M."/>
            <person name="Shi Z."/>
            <person name="Wen M."/>
            <person name="Liu B."/>
            <person name="Ren X."/>
            <person name="Zheng H."/>
            <person name="Dong D."/>
            <person name="Cook K."/>
            <person name="Shan G."/>
            <person name="Zhang H."/>
            <person name="Kosiol C."/>
            <person name="Xie X."/>
            <person name="Lu Z."/>
            <person name="Zheng H."/>
            <person name="Li Y."/>
            <person name="Steiner C.C."/>
            <person name="Lam T.T."/>
            <person name="Lin S."/>
            <person name="Zhang Q."/>
            <person name="Li G."/>
            <person name="Tian J."/>
            <person name="Gong T."/>
            <person name="Liu H."/>
            <person name="Zhang D."/>
            <person name="Fang L."/>
            <person name="Ye C."/>
            <person name="Zhang J."/>
            <person name="Hu W."/>
            <person name="Xu A."/>
            <person name="Ren Y."/>
            <person name="Zhang G."/>
            <person name="Bruford M.W."/>
            <person name="Li Q."/>
            <person name="Ma L."/>
            <person name="Guo Y."/>
            <person name="An N."/>
            <person name="Hu Y."/>
            <person name="Zheng Y."/>
            <person name="Shi Y."/>
            <person name="Li Z."/>
            <person name="Liu Q."/>
            <person name="Chen Y."/>
            <person name="Zhao J."/>
            <person name="Qu N."/>
            <person name="Zhao S."/>
            <person name="Tian F."/>
            <person name="Wang X."/>
            <person name="Wang H."/>
            <person name="Xu L."/>
            <person name="Liu X."/>
            <person name="Vinar T."/>
            <person name="Wang Y."/>
            <person name="Lam T.W."/>
            <person name="Yiu S.M."/>
            <person name="Liu S."/>
            <person name="Zhang H."/>
            <person name="Li D."/>
            <person name="Huang Y."/>
            <person name="Wang X."/>
            <person name="Yang G."/>
            <person name="Jiang Z."/>
            <person name="Wang J."/>
            <person name="Qin N."/>
            <person name="Li L."/>
            <person name="Li J."/>
            <person name="Bolund L."/>
            <person name="Kristiansen K."/>
            <person name="Wong G.K."/>
            <person name="Olson M."/>
            <person name="Zhang X."/>
            <person name="Li S."/>
            <person name="Yang H."/>
            <person name="Wang J."/>
            <person name="Wang J."/>
        </authorList>
    </citation>
    <scope>NUCLEOTIDE SEQUENCE [LARGE SCALE GENOMIC DNA]</scope>
</reference>
<keyword evidence="5" id="KW-1185">Reference proteome</keyword>